<accession>A0A7W4J5G7</accession>
<keyword evidence="4" id="KW-1003">Cell membrane</keyword>
<evidence type="ECO:0000256" key="11">
    <source>
        <dbReference type="SAM" id="Phobius"/>
    </source>
</evidence>
<evidence type="ECO:0000256" key="5">
    <source>
        <dbReference type="ARBA" id="ARBA00022692"/>
    </source>
</evidence>
<organism evidence="12 13">
    <name type="scientific">Gluconacetobacter johannae</name>
    <dbReference type="NCBI Taxonomy" id="112140"/>
    <lineage>
        <taxon>Bacteria</taxon>
        <taxon>Pseudomonadati</taxon>
        <taxon>Pseudomonadota</taxon>
        <taxon>Alphaproteobacteria</taxon>
        <taxon>Acetobacterales</taxon>
        <taxon>Acetobacteraceae</taxon>
        <taxon>Gluconacetobacter</taxon>
    </lineage>
</organism>
<dbReference type="RefSeq" id="WP_182941564.1">
    <property type="nucleotide sequence ID" value="NZ_JABEQH010000004.1"/>
</dbReference>
<keyword evidence="10" id="KW-0449">Lipoprotein</keyword>
<keyword evidence="9" id="KW-0564">Palmitate</keyword>
<evidence type="ECO:0000256" key="6">
    <source>
        <dbReference type="ARBA" id="ARBA00022729"/>
    </source>
</evidence>
<evidence type="ECO:0000313" key="13">
    <source>
        <dbReference type="Proteomes" id="UP000561066"/>
    </source>
</evidence>
<feature type="transmembrane region" description="Helical" evidence="11">
    <location>
        <begin position="37"/>
        <end position="60"/>
    </location>
</feature>
<feature type="transmembrane region" description="Helical" evidence="11">
    <location>
        <begin position="97"/>
        <end position="116"/>
    </location>
</feature>
<comment type="similarity">
    <text evidence="2">Belongs to the YtcA family.</text>
</comment>
<evidence type="ECO:0000256" key="4">
    <source>
        <dbReference type="ARBA" id="ARBA00022475"/>
    </source>
</evidence>
<protein>
    <recommendedName>
        <fullName evidence="3">Uncharacterized protein YtcA</fullName>
    </recommendedName>
</protein>
<comment type="subcellular location">
    <subcellularLocation>
        <location evidence="1">Membrane</location>
        <topology evidence="1">Multi-pass membrane protein</topology>
    </subcellularLocation>
</comment>
<keyword evidence="8 11" id="KW-0472">Membrane</keyword>
<keyword evidence="5 11" id="KW-0812">Transmembrane</keyword>
<dbReference type="Pfam" id="PF17090">
    <property type="entry name" value="Ytca"/>
    <property type="match status" value="1"/>
</dbReference>
<reference evidence="12 13" key="1">
    <citation type="submission" date="2020-04" db="EMBL/GenBank/DDBJ databases">
        <title>Description of novel Gluconacetobacter.</title>
        <authorList>
            <person name="Sombolestani A."/>
        </authorList>
    </citation>
    <scope>NUCLEOTIDE SEQUENCE [LARGE SCALE GENOMIC DNA]</scope>
    <source>
        <strain evidence="12 13">LMG 21312</strain>
    </source>
</reference>
<name>A0A7W4J5G7_9PROT</name>
<dbReference type="GO" id="GO:0016020">
    <property type="term" value="C:membrane"/>
    <property type="evidence" value="ECO:0007669"/>
    <property type="project" value="UniProtKB-SubCell"/>
</dbReference>
<proteinExistence type="inferred from homology"/>
<dbReference type="EMBL" id="JABEQH010000004">
    <property type="protein sequence ID" value="MBB2175098.1"/>
    <property type="molecule type" value="Genomic_DNA"/>
</dbReference>
<evidence type="ECO:0000256" key="10">
    <source>
        <dbReference type="ARBA" id="ARBA00023288"/>
    </source>
</evidence>
<dbReference type="Proteomes" id="UP000561066">
    <property type="component" value="Unassembled WGS sequence"/>
</dbReference>
<evidence type="ECO:0000256" key="9">
    <source>
        <dbReference type="ARBA" id="ARBA00023139"/>
    </source>
</evidence>
<evidence type="ECO:0000256" key="7">
    <source>
        <dbReference type="ARBA" id="ARBA00022989"/>
    </source>
</evidence>
<dbReference type="InterPro" id="IPR031381">
    <property type="entry name" value="YtcA"/>
</dbReference>
<sequence length="122" mass="12529">MAGRIRGDRVSDRPAGTAMARTATGDRTCRTRAGHAGLALLPVLALTGCGGGAAPLLIIFGAFFPAWIFCAVLGLLGGAMLRLVLGRLGVHAYIRLPGLFYAACMVLLGVSAWLAWYGGAAA</sequence>
<gene>
    <name evidence="12" type="ORF">HLH21_04055</name>
</gene>
<evidence type="ECO:0000256" key="2">
    <source>
        <dbReference type="ARBA" id="ARBA00008208"/>
    </source>
</evidence>
<keyword evidence="13" id="KW-1185">Reference proteome</keyword>
<evidence type="ECO:0000256" key="3">
    <source>
        <dbReference type="ARBA" id="ARBA00021237"/>
    </source>
</evidence>
<evidence type="ECO:0000313" key="12">
    <source>
        <dbReference type="EMBL" id="MBB2175098.1"/>
    </source>
</evidence>
<dbReference type="AlphaFoldDB" id="A0A7W4J5G7"/>
<keyword evidence="7 11" id="KW-1133">Transmembrane helix</keyword>
<feature type="transmembrane region" description="Helical" evidence="11">
    <location>
        <begin position="66"/>
        <end position="85"/>
    </location>
</feature>
<evidence type="ECO:0000256" key="8">
    <source>
        <dbReference type="ARBA" id="ARBA00023136"/>
    </source>
</evidence>
<keyword evidence="6" id="KW-0732">Signal</keyword>
<comment type="caution">
    <text evidence="12">The sequence shown here is derived from an EMBL/GenBank/DDBJ whole genome shotgun (WGS) entry which is preliminary data.</text>
</comment>
<evidence type="ECO:0000256" key="1">
    <source>
        <dbReference type="ARBA" id="ARBA00004141"/>
    </source>
</evidence>